<reference evidence="2 3" key="1">
    <citation type="submission" date="2017-07" db="EMBL/GenBank/DDBJ databases">
        <title>The new phylogeny of genus Mycobacterium.</title>
        <authorList>
            <person name="Tortoli E."/>
            <person name="Trovato A."/>
            <person name="Cirillo D.M."/>
        </authorList>
    </citation>
    <scope>NUCLEOTIDE SEQUENCE [LARGE SCALE GENOMIC DNA]</scope>
    <source>
        <strain evidence="2 3">ATCC 33027</strain>
    </source>
</reference>
<evidence type="ECO:0000313" key="3">
    <source>
        <dbReference type="Proteomes" id="UP000216063"/>
    </source>
</evidence>
<gene>
    <name evidence="2" type="ORF">CG716_17415</name>
</gene>
<feature type="chain" id="PRO_5013078275" evidence="1">
    <location>
        <begin position="21"/>
        <end position="261"/>
    </location>
</feature>
<keyword evidence="3" id="KW-1185">Reference proteome</keyword>
<evidence type="ECO:0000256" key="1">
    <source>
        <dbReference type="SAM" id="SignalP"/>
    </source>
</evidence>
<dbReference type="AlphaFoldDB" id="A0A255DPU1"/>
<dbReference type="OrthoDB" id="3819628at2"/>
<accession>A0A255DPU1</accession>
<evidence type="ECO:0000313" key="2">
    <source>
        <dbReference type="EMBL" id="OYN77673.1"/>
    </source>
</evidence>
<dbReference type="Proteomes" id="UP000216063">
    <property type="component" value="Unassembled WGS sequence"/>
</dbReference>
<comment type="caution">
    <text evidence="2">The sequence shown here is derived from an EMBL/GenBank/DDBJ whole genome shotgun (WGS) entry which is preliminary data.</text>
</comment>
<name>A0A255DPU1_9MYCO</name>
<sequence length="261" mass="26816">MNATATATIAAVLTGISLLAATACTATQPAALDQAARIAASCPTDGSHIAAIIQSDQSASRENSTAQPDTQQIIHDAAERTAICNGHFRVNIFAGSAIATTVFDGDLRLDGATENARLRKAPTAADDVMVHVNAALPDASMQLPDGATDIVGQYQPAAEYEAQLAATGSYHLEETILTDGIQTVGQNLNDPGLTPDEAQTLAGLVTVPNLAGATVRIIGVGRQADDAPLPTPYIAALRMFHTTVCERTRAACTVVTDAAGA</sequence>
<dbReference type="EMBL" id="NOZR01000015">
    <property type="protein sequence ID" value="OYN77673.1"/>
    <property type="molecule type" value="Genomic_DNA"/>
</dbReference>
<feature type="signal peptide" evidence="1">
    <location>
        <begin position="1"/>
        <end position="20"/>
    </location>
</feature>
<proteinExistence type="predicted"/>
<protein>
    <submittedName>
        <fullName evidence="2">Uncharacterized protein</fullName>
    </submittedName>
</protein>
<keyword evidence="1" id="KW-0732">Signal</keyword>
<organism evidence="2 3">
    <name type="scientific">Mycolicibacterium sphagni</name>
    <dbReference type="NCBI Taxonomy" id="1786"/>
    <lineage>
        <taxon>Bacteria</taxon>
        <taxon>Bacillati</taxon>
        <taxon>Actinomycetota</taxon>
        <taxon>Actinomycetes</taxon>
        <taxon>Mycobacteriales</taxon>
        <taxon>Mycobacteriaceae</taxon>
        <taxon>Mycolicibacterium</taxon>
    </lineage>
</organism>
<dbReference type="RefSeq" id="WP_094481837.1">
    <property type="nucleotide sequence ID" value="NZ_NOZR01000015.1"/>
</dbReference>